<dbReference type="InterPro" id="IPR007210">
    <property type="entry name" value="ABC_Gly_betaine_transp_sub-bd"/>
</dbReference>
<dbReference type="CDD" id="cd13610">
    <property type="entry name" value="PBP2_ChoS"/>
    <property type="match status" value="1"/>
</dbReference>
<keyword evidence="3 8" id="KW-0812">Transmembrane</keyword>
<dbReference type="SUPFAM" id="SSF161098">
    <property type="entry name" value="MetI-like"/>
    <property type="match status" value="1"/>
</dbReference>
<feature type="transmembrane region" description="Helical" evidence="8">
    <location>
        <begin position="210"/>
        <end position="231"/>
    </location>
</feature>
<evidence type="ECO:0000313" key="10">
    <source>
        <dbReference type="EMBL" id="ONK28611.1"/>
    </source>
</evidence>
<dbReference type="Proteomes" id="UP000188600">
    <property type="component" value="Unassembled WGS sequence"/>
</dbReference>
<dbReference type="Gene3D" id="3.40.190.120">
    <property type="entry name" value="Osmoprotection protein (prox), domain 2"/>
    <property type="match status" value="1"/>
</dbReference>
<feature type="transmembrane region" description="Helical" evidence="8">
    <location>
        <begin position="179"/>
        <end position="198"/>
    </location>
</feature>
<evidence type="ECO:0000256" key="6">
    <source>
        <dbReference type="ARBA" id="ARBA00035642"/>
    </source>
</evidence>
<proteinExistence type="inferred from homology"/>
<name>A0AB36JQS8_9STRE</name>
<comment type="caution">
    <text evidence="10">The sequence shown here is derived from an EMBL/GenBank/DDBJ whole genome shotgun (WGS) entry which is preliminary data.</text>
</comment>
<protein>
    <submittedName>
        <fullName evidence="10">Glycine/betaine ABC transporter permease</fullName>
    </submittedName>
</protein>
<evidence type="ECO:0000256" key="5">
    <source>
        <dbReference type="ARBA" id="ARBA00023136"/>
    </source>
</evidence>
<evidence type="ECO:0000256" key="8">
    <source>
        <dbReference type="RuleBase" id="RU363032"/>
    </source>
</evidence>
<reference evidence="12 13" key="1">
    <citation type="submission" date="2016-12" db="EMBL/GenBank/DDBJ databases">
        <authorList>
            <person name="Gulvik C.A."/>
        </authorList>
    </citation>
    <scope>NUCLEOTIDE SEQUENCE [LARGE SCALE GENOMIC DNA]</scope>
    <source>
        <strain evidence="11 13">12-5202</strain>
        <strain evidence="10 12">12-5291</strain>
    </source>
</reference>
<evidence type="ECO:0000259" key="9">
    <source>
        <dbReference type="PROSITE" id="PS50928"/>
    </source>
</evidence>
<evidence type="ECO:0000313" key="13">
    <source>
        <dbReference type="Proteomes" id="UP000188946"/>
    </source>
</evidence>
<dbReference type="AlphaFoldDB" id="A0AB36JQS8"/>
<dbReference type="RefSeq" id="WP_076995683.1">
    <property type="nucleotide sequence ID" value="NZ_MSPR01000004.1"/>
</dbReference>
<feature type="transmembrane region" description="Helical" evidence="8">
    <location>
        <begin position="147"/>
        <end position="172"/>
    </location>
</feature>
<dbReference type="InterPro" id="IPR051204">
    <property type="entry name" value="ABC_transp_perm/SBD"/>
</dbReference>
<keyword evidence="4 8" id="KW-1133">Transmembrane helix</keyword>
<feature type="domain" description="ABC transmembrane type-1" evidence="9">
    <location>
        <begin position="19"/>
        <end position="198"/>
    </location>
</feature>
<dbReference type="SUPFAM" id="SSF53850">
    <property type="entry name" value="Periplasmic binding protein-like II"/>
    <property type="match status" value="1"/>
</dbReference>
<comment type="similarity">
    <text evidence="8">Belongs to the binding-protein-dependent transport system permease family.</text>
</comment>
<keyword evidence="2 8" id="KW-0813">Transport</keyword>
<dbReference type="GO" id="GO:0031460">
    <property type="term" value="P:glycine betaine transport"/>
    <property type="evidence" value="ECO:0007669"/>
    <property type="project" value="TreeGrafter"/>
</dbReference>
<evidence type="ECO:0000256" key="7">
    <source>
        <dbReference type="ARBA" id="ARBA00035652"/>
    </source>
</evidence>
<evidence type="ECO:0000313" key="11">
    <source>
        <dbReference type="EMBL" id="ONK30296.1"/>
    </source>
</evidence>
<dbReference type="PANTHER" id="PTHR30177:SF4">
    <property type="entry name" value="OSMOPROTECTANT IMPORT PERMEASE PROTEIN OSMW"/>
    <property type="match status" value="1"/>
</dbReference>
<sequence>MNDLIQTFLDRKEDWLLALGEHLQISFMALACAILLAVPLAIVLSKRERLASLALQFTGILQTIPSLAILGLLIPIFGIGKIPAIVTLIVYAIFPILQNTVTGLQEIDPSLQEAATAFGMNRWEKLTKFEIALAAPVILSGIRTATVLVIGTATLAALIGAGGLGSFILLGIDRNNSSLILIGAMSSAILALLFHYLIGLVDKRSLKTMSISFIALFCLSSISLLPMSMMMQDKIVIAGKLGSEPEILLNIYKELIEDRTDITVELKPNFGKTTFVYEALKAGQIDLYPEFTGTVTSTLLKQPPSTSTNPDEVYQAARKGIFAQDKFIYLKPMLYQNTYTLAVKEDYAREHGLETISDLAKVQTSATAGFSLEFNDRQDGGKGLQKRYKLQLQVKTLEPALRYKAIDNGNVQIIDAYSTDSELQEYHLKTLKDDRQLFPPYQGAPLLREETLKKYPQLEDILNQLAGKITEKDMQDMNYQVNVEGKSPSKVAKAYLIEQGVISNK</sequence>
<comment type="similarity">
    <text evidence="7">In the N-terminal section; belongs to the binding-protein-dependent transport system permease family.</text>
</comment>
<dbReference type="EMBL" id="MSPR01000004">
    <property type="protein sequence ID" value="ONK30296.1"/>
    <property type="molecule type" value="Genomic_DNA"/>
</dbReference>
<dbReference type="FunFam" id="1.10.3720.10:FF:000001">
    <property type="entry name" value="Glycine betaine ABC transporter, permease"/>
    <property type="match status" value="1"/>
</dbReference>
<dbReference type="InterPro" id="IPR000515">
    <property type="entry name" value="MetI-like"/>
</dbReference>
<dbReference type="Proteomes" id="UP000188946">
    <property type="component" value="Unassembled WGS sequence"/>
</dbReference>
<dbReference type="InterPro" id="IPR035906">
    <property type="entry name" value="MetI-like_sf"/>
</dbReference>
<evidence type="ECO:0000256" key="1">
    <source>
        <dbReference type="ARBA" id="ARBA00004141"/>
    </source>
</evidence>
<dbReference type="GO" id="GO:0043190">
    <property type="term" value="C:ATP-binding cassette (ABC) transporter complex"/>
    <property type="evidence" value="ECO:0007669"/>
    <property type="project" value="InterPro"/>
</dbReference>
<dbReference type="EMBL" id="MSPT01000004">
    <property type="protein sequence ID" value="ONK28611.1"/>
    <property type="molecule type" value="Genomic_DNA"/>
</dbReference>
<dbReference type="InterPro" id="IPR058089">
    <property type="entry name" value="EgtUBC_SBD"/>
</dbReference>
<evidence type="ECO:0000313" key="12">
    <source>
        <dbReference type="Proteomes" id="UP000188600"/>
    </source>
</evidence>
<dbReference type="PANTHER" id="PTHR30177">
    <property type="entry name" value="GLYCINE BETAINE/L-PROLINE TRANSPORT SYSTEM PERMEASE PROTEIN PROW"/>
    <property type="match status" value="1"/>
</dbReference>
<comment type="similarity">
    <text evidence="6">In the C-terminal section; belongs to the OsmX family.</text>
</comment>
<dbReference type="Pfam" id="PF00528">
    <property type="entry name" value="BPD_transp_1"/>
    <property type="match status" value="1"/>
</dbReference>
<feature type="transmembrane region" description="Helical" evidence="8">
    <location>
        <begin position="66"/>
        <end position="94"/>
    </location>
</feature>
<dbReference type="GO" id="GO:0022857">
    <property type="term" value="F:transmembrane transporter activity"/>
    <property type="evidence" value="ECO:0007669"/>
    <property type="project" value="InterPro"/>
</dbReference>
<keyword evidence="13" id="KW-1185">Reference proteome</keyword>
<organism evidence="10 12">
    <name type="scientific">Streptococcus azizii</name>
    <dbReference type="NCBI Taxonomy" id="1579424"/>
    <lineage>
        <taxon>Bacteria</taxon>
        <taxon>Bacillati</taxon>
        <taxon>Bacillota</taxon>
        <taxon>Bacilli</taxon>
        <taxon>Lactobacillales</taxon>
        <taxon>Streptococcaceae</taxon>
        <taxon>Streptococcus</taxon>
    </lineage>
</organism>
<dbReference type="Gene3D" id="3.40.190.10">
    <property type="entry name" value="Periplasmic binding protein-like II"/>
    <property type="match status" value="1"/>
</dbReference>
<evidence type="ECO:0000256" key="3">
    <source>
        <dbReference type="ARBA" id="ARBA00022692"/>
    </source>
</evidence>
<feature type="transmembrane region" description="Helical" evidence="8">
    <location>
        <begin position="25"/>
        <end position="45"/>
    </location>
</feature>
<evidence type="ECO:0000256" key="2">
    <source>
        <dbReference type="ARBA" id="ARBA00022448"/>
    </source>
</evidence>
<dbReference type="PROSITE" id="PS50928">
    <property type="entry name" value="ABC_TM1"/>
    <property type="match status" value="1"/>
</dbReference>
<evidence type="ECO:0000256" key="4">
    <source>
        <dbReference type="ARBA" id="ARBA00022989"/>
    </source>
</evidence>
<accession>A0AB36JQS8</accession>
<dbReference type="Pfam" id="PF04069">
    <property type="entry name" value="OpuAC"/>
    <property type="match status" value="1"/>
</dbReference>
<dbReference type="Gene3D" id="1.10.3720.10">
    <property type="entry name" value="MetI-like"/>
    <property type="match status" value="1"/>
</dbReference>
<comment type="subcellular location">
    <subcellularLocation>
        <location evidence="8">Cell membrane</location>
        <topology evidence="8">Multi-pass membrane protein</topology>
    </subcellularLocation>
    <subcellularLocation>
        <location evidence="1">Membrane</location>
        <topology evidence="1">Multi-pass membrane protein</topology>
    </subcellularLocation>
</comment>
<dbReference type="CDD" id="cd06261">
    <property type="entry name" value="TM_PBP2"/>
    <property type="match status" value="1"/>
</dbReference>
<keyword evidence="5 8" id="KW-0472">Membrane</keyword>
<gene>
    <name evidence="11" type="ORF">BVE84_03370</name>
    <name evidence="10" type="ORF">BVE86_02650</name>
</gene>